<name>A0A0P9XGR9_PSEAV</name>
<organism evidence="2 3">
    <name type="scientific">Pseudomonas amygdali pv. lachrymans</name>
    <name type="common">Pseudomonas syringae pv. lachrymans</name>
    <dbReference type="NCBI Taxonomy" id="53707"/>
    <lineage>
        <taxon>Bacteria</taxon>
        <taxon>Pseudomonadati</taxon>
        <taxon>Pseudomonadota</taxon>
        <taxon>Gammaproteobacteria</taxon>
        <taxon>Pseudomonadales</taxon>
        <taxon>Pseudomonadaceae</taxon>
        <taxon>Pseudomonas</taxon>
        <taxon>Pseudomonas amygdali</taxon>
    </lineage>
</organism>
<proteinExistence type="predicted"/>
<dbReference type="GO" id="GO:0015074">
    <property type="term" value="P:DNA integration"/>
    <property type="evidence" value="ECO:0007669"/>
    <property type="project" value="InterPro"/>
</dbReference>
<keyword evidence="1" id="KW-0233">DNA recombination</keyword>
<comment type="caution">
    <text evidence="2">The sequence shown here is derived from an EMBL/GenBank/DDBJ whole genome shotgun (WGS) entry which is preliminary data.</text>
</comment>
<sequence length="321" mass="36106">MRVPICVSDLQEGQGFTRLTKVVQREWPGAEPISLANAQHALSQGLGYNDFNDLQQSVHTALACEPLTDQDEARDGISTALFICWQASNTKEMDESHLNHLVMSLPLQELIAFGASPAQPASDQHDKSAPALADLMRDDSWDCSGLAAEASVLDEAGIRRIWEVVQSKGRLRDMCLFMLLMTGQRSNSIRVVRFRDISKMDSGALVTLTNARTTDRECVAFLPHRFMDMITQYKRQADLSEDDHLFHSRADASVPMHPSTLNRLVLNYLDAAVPNPALRSVYLFRRSVVFNHMKSSQPPLSDFHKHMGHQRYSELFTPLKK</sequence>
<dbReference type="Gene3D" id="1.10.443.10">
    <property type="entry name" value="Intergrase catalytic core"/>
    <property type="match status" value="1"/>
</dbReference>
<dbReference type="InterPro" id="IPR013762">
    <property type="entry name" value="Integrase-like_cat_sf"/>
</dbReference>
<evidence type="ECO:0000313" key="2">
    <source>
        <dbReference type="EMBL" id="KPX63091.1"/>
    </source>
</evidence>
<dbReference type="AlphaFoldDB" id="A0A0P9XGR9"/>
<dbReference type="GO" id="GO:0003677">
    <property type="term" value="F:DNA binding"/>
    <property type="evidence" value="ECO:0007669"/>
    <property type="project" value="InterPro"/>
</dbReference>
<accession>A0A0P9XGR9</accession>
<dbReference type="InterPro" id="IPR011010">
    <property type="entry name" value="DNA_brk_join_enz"/>
</dbReference>
<dbReference type="Proteomes" id="UP000050265">
    <property type="component" value="Unassembled WGS sequence"/>
</dbReference>
<gene>
    <name evidence="2" type="ORF">ALO35_03761</name>
</gene>
<dbReference type="PATRIC" id="fig|53707.9.peg.5605"/>
<evidence type="ECO:0000313" key="3">
    <source>
        <dbReference type="Proteomes" id="UP000050265"/>
    </source>
</evidence>
<evidence type="ECO:0000256" key="1">
    <source>
        <dbReference type="ARBA" id="ARBA00023172"/>
    </source>
</evidence>
<dbReference type="SUPFAM" id="SSF56349">
    <property type="entry name" value="DNA breaking-rejoining enzymes"/>
    <property type="match status" value="1"/>
</dbReference>
<dbReference type="EMBL" id="LJQP01000327">
    <property type="protein sequence ID" value="KPX63091.1"/>
    <property type="molecule type" value="Genomic_DNA"/>
</dbReference>
<reference evidence="2 3" key="1">
    <citation type="submission" date="2015-09" db="EMBL/GenBank/DDBJ databases">
        <title>Genome announcement of multiple Pseudomonas syringae strains.</title>
        <authorList>
            <person name="Thakur S."/>
            <person name="Wang P.W."/>
            <person name="Gong Y."/>
            <person name="Weir B.S."/>
            <person name="Guttman D.S."/>
        </authorList>
    </citation>
    <scope>NUCLEOTIDE SEQUENCE [LARGE SCALE GENOMIC DNA]</scope>
    <source>
        <strain evidence="2 3">ICMP3507</strain>
    </source>
</reference>
<protein>
    <submittedName>
        <fullName evidence="2">Uncharacterized protein</fullName>
    </submittedName>
</protein>
<dbReference type="GO" id="GO:0006310">
    <property type="term" value="P:DNA recombination"/>
    <property type="evidence" value="ECO:0007669"/>
    <property type="project" value="UniProtKB-KW"/>
</dbReference>